<keyword evidence="2" id="KW-0812">Transmembrane</keyword>
<sequence length="163" mass="17686">MNEYESSGIAAGIGAGVIFAYLAVIVVAVIGMWKTFEKAGKPGWAAIVPIYNIIILLEIVGKPMIWILWLIIPCVNLVFSVWLYNLVSKSYGKSEGFTVGLILLPFIFWPILGFGDAKYLGPSAAEAQNGFGNNPFNNPNNPFGNQNNPFNNPNDTPPTPPVV</sequence>
<dbReference type="EMBL" id="BMDJ01000001">
    <property type="protein sequence ID" value="GGI22971.1"/>
    <property type="molecule type" value="Genomic_DNA"/>
</dbReference>
<name>A0ABQ2BFU4_9SPHI</name>
<feature type="transmembrane region" description="Helical" evidence="2">
    <location>
        <begin position="43"/>
        <end position="60"/>
    </location>
</feature>
<protein>
    <recommendedName>
        <fullName evidence="5">Signal peptidase I</fullName>
    </recommendedName>
</protein>
<keyword evidence="2" id="KW-0472">Membrane</keyword>
<keyword evidence="4" id="KW-1185">Reference proteome</keyword>
<evidence type="ECO:0008006" key="5">
    <source>
        <dbReference type="Google" id="ProtNLM"/>
    </source>
</evidence>
<dbReference type="RefSeq" id="WP_188411696.1">
    <property type="nucleotide sequence ID" value="NZ_BMDJ01000001.1"/>
</dbReference>
<reference evidence="4" key="1">
    <citation type="journal article" date="2019" name="Int. J. Syst. Evol. Microbiol.">
        <title>The Global Catalogue of Microorganisms (GCM) 10K type strain sequencing project: providing services to taxonomists for standard genome sequencing and annotation.</title>
        <authorList>
            <consortium name="The Broad Institute Genomics Platform"/>
            <consortium name="The Broad Institute Genome Sequencing Center for Infectious Disease"/>
            <person name="Wu L."/>
            <person name="Ma J."/>
        </authorList>
    </citation>
    <scope>NUCLEOTIDE SEQUENCE [LARGE SCALE GENOMIC DNA]</scope>
    <source>
        <strain evidence="4">CCM 8939</strain>
    </source>
</reference>
<evidence type="ECO:0000256" key="1">
    <source>
        <dbReference type="SAM" id="MobiDB-lite"/>
    </source>
</evidence>
<evidence type="ECO:0000256" key="2">
    <source>
        <dbReference type="SAM" id="Phobius"/>
    </source>
</evidence>
<dbReference type="Proteomes" id="UP000645390">
    <property type="component" value="Unassembled WGS sequence"/>
</dbReference>
<feature type="transmembrane region" description="Helical" evidence="2">
    <location>
        <begin position="96"/>
        <end position="115"/>
    </location>
</feature>
<gene>
    <name evidence="3" type="ORF">GCM10008119_05330</name>
</gene>
<accession>A0ABQ2BFU4</accession>
<dbReference type="Pfam" id="PF18936">
    <property type="entry name" value="DUF5684"/>
    <property type="match status" value="1"/>
</dbReference>
<proteinExistence type="predicted"/>
<keyword evidence="2" id="KW-1133">Transmembrane helix</keyword>
<evidence type="ECO:0000313" key="3">
    <source>
        <dbReference type="EMBL" id="GGI22971.1"/>
    </source>
</evidence>
<feature type="transmembrane region" description="Helical" evidence="2">
    <location>
        <begin position="6"/>
        <end position="31"/>
    </location>
</feature>
<comment type="caution">
    <text evidence="3">The sequence shown here is derived from an EMBL/GenBank/DDBJ whole genome shotgun (WGS) entry which is preliminary data.</text>
</comment>
<dbReference type="InterPro" id="IPR043739">
    <property type="entry name" value="DUF5684"/>
</dbReference>
<evidence type="ECO:0000313" key="4">
    <source>
        <dbReference type="Proteomes" id="UP000645390"/>
    </source>
</evidence>
<feature type="transmembrane region" description="Helical" evidence="2">
    <location>
        <begin position="66"/>
        <end position="84"/>
    </location>
</feature>
<organism evidence="3 4">
    <name type="scientific">Pedobacter mendelii</name>
    <dbReference type="NCBI Taxonomy" id="1908240"/>
    <lineage>
        <taxon>Bacteria</taxon>
        <taxon>Pseudomonadati</taxon>
        <taxon>Bacteroidota</taxon>
        <taxon>Sphingobacteriia</taxon>
        <taxon>Sphingobacteriales</taxon>
        <taxon>Sphingobacteriaceae</taxon>
        <taxon>Pedobacter</taxon>
    </lineage>
</organism>
<feature type="region of interest" description="Disordered" evidence="1">
    <location>
        <begin position="134"/>
        <end position="163"/>
    </location>
</feature>
<feature type="compositionally biased region" description="Low complexity" evidence="1">
    <location>
        <begin position="134"/>
        <end position="154"/>
    </location>
</feature>